<dbReference type="InterPro" id="IPR025313">
    <property type="entry name" value="SPB4-like_CTE"/>
</dbReference>
<feature type="domain" description="Helicase C-terminal" evidence="12">
    <location>
        <begin position="241"/>
        <end position="399"/>
    </location>
</feature>
<keyword evidence="7 9" id="KW-0067">ATP-binding</keyword>
<dbReference type="GO" id="GO:0005524">
    <property type="term" value="F:ATP binding"/>
    <property type="evidence" value="ECO:0007669"/>
    <property type="project" value="UniProtKB-UniRule"/>
</dbReference>
<comment type="subcellular location">
    <subcellularLocation>
        <location evidence="1">Nucleus</location>
        <location evidence="1">Nucleolus</location>
    </subcellularLocation>
</comment>
<keyword evidence="2" id="KW-0690">Ribosome biogenesis</keyword>
<keyword evidence="6 9" id="KW-0347">Helicase</keyword>
<dbReference type="SUPFAM" id="SSF52540">
    <property type="entry name" value="P-loop containing nucleoside triphosphate hydrolases"/>
    <property type="match status" value="1"/>
</dbReference>
<proteinExistence type="inferred from homology"/>
<keyword evidence="8 10" id="KW-0694">RNA-binding</keyword>
<keyword evidence="14" id="KW-1185">Reference proteome</keyword>
<protein>
    <recommendedName>
        <fullName evidence="10">ATP-dependent RNA helicase</fullName>
        <ecNumber evidence="10">3.6.4.13</ecNumber>
    </recommendedName>
</protein>
<dbReference type="GO" id="GO:0003723">
    <property type="term" value="F:RNA binding"/>
    <property type="evidence" value="ECO:0007669"/>
    <property type="project" value="UniProtKB-UniRule"/>
</dbReference>
<comment type="domain">
    <text evidence="10">The Q motif is unique to and characteristic of the DEAD box family of RNA helicases and controls ATP binding and hydrolysis.</text>
</comment>
<keyword evidence="5 9" id="KW-0378">Hydrolase</keyword>
<dbReference type="GO" id="GO:0003724">
    <property type="term" value="F:RNA helicase activity"/>
    <property type="evidence" value="ECO:0007669"/>
    <property type="project" value="UniProtKB-EC"/>
</dbReference>
<feature type="non-terminal residue" evidence="13">
    <location>
        <position position="512"/>
    </location>
</feature>
<sequence length="512" mass="57640">GFERMTPVQAATIPHLTKGRDVVVEAVTGSGKTLAFLIPLLQILIKRERALKRHEIGAIIISPTRELAQQIYDTLGLFIAQQSSAPTSSRYLRHQLLMGGEATLADDAAKYSTLRPHILVGTPGRLEGLLFGREGVAGAGNLGMNLKELEVLILDEADRLLDMGFSKAITNLISVIPKQRRTGLFSATVTDAISELVRAGLRNPARIVVKVEDTKSRVEQRTPSQLSIKYILCNPRQKLGQLIRLLLKYPEKKVILYFNTCACVDYFNQLLNRLPCLQSYRFFGLHGQMEPKKRTSTYNDYVSVPVDQGAVLVCTDVASRGLDIPNVDMVIQFDAPQDPKVFSHRCGRTARAGKSGMAFLFLNWGREETYIEFLKIRKIPMQTQAYLHDSAKSHETGLITADDTGHVEFKDPANDQLLSDARDLVLKDRDLFDKGMRAFVSFVRSYSKHDANYIFRLKDLDLGQAAEGYALLMLPRMPELNPRKVRFTPVQFNLDELEYADPYREKARLLRL</sequence>
<dbReference type="PROSITE" id="PS51192">
    <property type="entry name" value="HELICASE_ATP_BIND_1"/>
    <property type="match status" value="1"/>
</dbReference>
<evidence type="ECO:0000313" key="13">
    <source>
        <dbReference type="EMBL" id="RKP35960.1"/>
    </source>
</evidence>
<dbReference type="PROSITE" id="PS00039">
    <property type="entry name" value="DEAD_ATP_HELICASE"/>
    <property type="match status" value="1"/>
</dbReference>
<dbReference type="PROSITE" id="PS51194">
    <property type="entry name" value="HELICASE_CTER"/>
    <property type="match status" value="1"/>
</dbReference>
<evidence type="ECO:0000256" key="2">
    <source>
        <dbReference type="ARBA" id="ARBA00022517"/>
    </source>
</evidence>
<dbReference type="CDD" id="cd17960">
    <property type="entry name" value="DEADc_DDX55"/>
    <property type="match status" value="1"/>
</dbReference>
<dbReference type="Proteomes" id="UP000268162">
    <property type="component" value="Unassembled WGS sequence"/>
</dbReference>
<dbReference type="InterPro" id="IPR011545">
    <property type="entry name" value="DEAD/DEAH_box_helicase_dom"/>
</dbReference>
<dbReference type="InterPro" id="IPR014001">
    <property type="entry name" value="Helicase_ATP-bd"/>
</dbReference>
<dbReference type="InterPro" id="IPR001650">
    <property type="entry name" value="Helicase_C-like"/>
</dbReference>
<evidence type="ECO:0000256" key="1">
    <source>
        <dbReference type="ARBA" id="ARBA00004604"/>
    </source>
</evidence>
<dbReference type="GO" id="GO:0005730">
    <property type="term" value="C:nucleolus"/>
    <property type="evidence" value="ECO:0007669"/>
    <property type="project" value="UniProtKB-SubCell"/>
</dbReference>
<evidence type="ECO:0000256" key="4">
    <source>
        <dbReference type="ARBA" id="ARBA00022741"/>
    </source>
</evidence>
<dbReference type="Pfam" id="PF13959">
    <property type="entry name" value="CTE_SPB4"/>
    <property type="match status" value="1"/>
</dbReference>
<evidence type="ECO:0000313" key="14">
    <source>
        <dbReference type="Proteomes" id="UP000268162"/>
    </source>
</evidence>
<name>A0A4P9ZTS8_9FUNG</name>
<evidence type="ECO:0000256" key="8">
    <source>
        <dbReference type="ARBA" id="ARBA00022884"/>
    </source>
</evidence>
<comment type="catalytic activity">
    <reaction evidence="10">
        <text>ATP + H2O = ADP + phosphate + H(+)</text>
        <dbReference type="Rhea" id="RHEA:13065"/>
        <dbReference type="ChEBI" id="CHEBI:15377"/>
        <dbReference type="ChEBI" id="CHEBI:15378"/>
        <dbReference type="ChEBI" id="CHEBI:30616"/>
        <dbReference type="ChEBI" id="CHEBI:43474"/>
        <dbReference type="ChEBI" id="CHEBI:456216"/>
        <dbReference type="EC" id="3.6.4.13"/>
    </reaction>
</comment>
<gene>
    <name evidence="13" type="ORF">BJ085DRAFT_7347</name>
</gene>
<dbReference type="CDD" id="cd18787">
    <property type="entry name" value="SF2_C_DEAD"/>
    <property type="match status" value="1"/>
</dbReference>
<evidence type="ECO:0000256" key="7">
    <source>
        <dbReference type="ARBA" id="ARBA00022840"/>
    </source>
</evidence>
<evidence type="ECO:0000256" key="5">
    <source>
        <dbReference type="ARBA" id="ARBA00022801"/>
    </source>
</evidence>
<evidence type="ECO:0000259" key="12">
    <source>
        <dbReference type="PROSITE" id="PS51194"/>
    </source>
</evidence>
<evidence type="ECO:0000256" key="6">
    <source>
        <dbReference type="ARBA" id="ARBA00022806"/>
    </source>
</evidence>
<organism evidence="13 14">
    <name type="scientific">Dimargaris cristalligena</name>
    <dbReference type="NCBI Taxonomy" id="215637"/>
    <lineage>
        <taxon>Eukaryota</taxon>
        <taxon>Fungi</taxon>
        <taxon>Fungi incertae sedis</taxon>
        <taxon>Zoopagomycota</taxon>
        <taxon>Kickxellomycotina</taxon>
        <taxon>Dimargaritomycetes</taxon>
        <taxon>Dimargaritales</taxon>
        <taxon>Dimargaritaceae</taxon>
        <taxon>Dimargaris</taxon>
    </lineage>
</organism>
<feature type="non-terminal residue" evidence="13">
    <location>
        <position position="1"/>
    </location>
</feature>
<evidence type="ECO:0000259" key="11">
    <source>
        <dbReference type="PROSITE" id="PS51192"/>
    </source>
</evidence>
<comment type="function">
    <text evidence="10">RNA helicase.</text>
</comment>
<dbReference type="GO" id="GO:0016887">
    <property type="term" value="F:ATP hydrolysis activity"/>
    <property type="evidence" value="ECO:0007669"/>
    <property type="project" value="RHEA"/>
</dbReference>
<dbReference type="STRING" id="215637.A0A4P9ZTS8"/>
<evidence type="ECO:0000256" key="9">
    <source>
        <dbReference type="RuleBase" id="RU000492"/>
    </source>
</evidence>
<dbReference type="SMART" id="SM01178">
    <property type="entry name" value="DUF4217"/>
    <property type="match status" value="1"/>
</dbReference>
<comment type="similarity">
    <text evidence="9">Belongs to the DEAD box helicase family.</text>
</comment>
<dbReference type="EC" id="3.6.4.13" evidence="10"/>
<dbReference type="Pfam" id="PF00271">
    <property type="entry name" value="Helicase_C"/>
    <property type="match status" value="1"/>
</dbReference>
<dbReference type="GO" id="GO:0006364">
    <property type="term" value="P:rRNA processing"/>
    <property type="evidence" value="ECO:0007669"/>
    <property type="project" value="UniProtKB-KW"/>
</dbReference>
<reference evidence="14" key="1">
    <citation type="journal article" date="2018" name="Nat. Microbiol.">
        <title>Leveraging single-cell genomics to expand the fungal tree of life.</title>
        <authorList>
            <person name="Ahrendt S.R."/>
            <person name="Quandt C.A."/>
            <person name="Ciobanu D."/>
            <person name="Clum A."/>
            <person name="Salamov A."/>
            <person name="Andreopoulos B."/>
            <person name="Cheng J.F."/>
            <person name="Woyke T."/>
            <person name="Pelin A."/>
            <person name="Henrissat B."/>
            <person name="Reynolds N.K."/>
            <person name="Benny G.L."/>
            <person name="Smith M.E."/>
            <person name="James T.Y."/>
            <person name="Grigoriev I.V."/>
        </authorList>
    </citation>
    <scope>NUCLEOTIDE SEQUENCE [LARGE SCALE GENOMIC DNA]</scope>
    <source>
        <strain evidence="14">RSA 468</strain>
    </source>
</reference>
<dbReference type="AlphaFoldDB" id="A0A4P9ZTS8"/>
<dbReference type="SMART" id="SM00490">
    <property type="entry name" value="HELICc"/>
    <property type="match status" value="1"/>
</dbReference>
<dbReference type="InterPro" id="IPR027417">
    <property type="entry name" value="P-loop_NTPase"/>
</dbReference>
<dbReference type="SMART" id="SM00487">
    <property type="entry name" value="DEXDc"/>
    <property type="match status" value="1"/>
</dbReference>
<dbReference type="Pfam" id="PF00270">
    <property type="entry name" value="DEAD"/>
    <property type="match status" value="1"/>
</dbReference>
<feature type="domain" description="Helicase ATP-binding" evidence="11">
    <location>
        <begin position="13"/>
        <end position="207"/>
    </location>
</feature>
<evidence type="ECO:0000256" key="10">
    <source>
        <dbReference type="RuleBase" id="RU365068"/>
    </source>
</evidence>
<dbReference type="EMBL" id="ML002745">
    <property type="protein sequence ID" value="RKP35960.1"/>
    <property type="molecule type" value="Genomic_DNA"/>
</dbReference>
<accession>A0A4P9ZTS8</accession>
<dbReference type="InterPro" id="IPR000629">
    <property type="entry name" value="RNA-helicase_DEAD-box_CS"/>
</dbReference>
<dbReference type="PANTHER" id="PTHR24031">
    <property type="entry name" value="RNA HELICASE"/>
    <property type="match status" value="1"/>
</dbReference>
<keyword evidence="3" id="KW-0698">rRNA processing</keyword>
<evidence type="ECO:0000256" key="3">
    <source>
        <dbReference type="ARBA" id="ARBA00022552"/>
    </source>
</evidence>
<keyword evidence="4 9" id="KW-0547">Nucleotide-binding</keyword>
<dbReference type="Gene3D" id="3.40.50.300">
    <property type="entry name" value="P-loop containing nucleotide triphosphate hydrolases"/>
    <property type="match status" value="2"/>
</dbReference>